<reference evidence="2" key="1">
    <citation type="submission" date="2022-10" db="EMBL/GenBank/DDBJ databases">
        <title>Genome assembly of Pristionchus species.</title>
        <authorList>
            <person name="Yoshida K."/>
            <person name="Sommer R.J."/>
        </authorList>
    </citation>
    <scope>NUCLEOTIDE SEQUENCE [LARGE SCALE GENOMIC DNA]</scope>
    <source>
        <strain evidence="2">RS5460</strain>
    </source>
</reference>
<dbReference type="AlphaFoldDB" id="A0AAN5CH20"/>
<proteinExistence type="predicted"/>
<dbReference type="Proteomes" id="UP001328107">
    <property type="component" value="Unassembled WGS sequence"/>
</dbReference>
<evidence type="ECO:0000313" key="1">
    <source>
        <dbReference type="EMBL" id="GMR44357.1"/>
    </source>
</evidence>
<comment type="caution">
    <text evidence="1">The sequence shown here is derived from an EMBL/GenBank/DDBJ whole genome shotgun (WGS) entry which is preliminary data.</text>
</comment>
<feature type="non-terminal residue" evidence="1">
    <location>
        <position position="1"/>
    </location>
</feature>
<evidence type="ECO:0000313" key="2">
    <source>
        <dbReference type="Proteomes" id="UP001328107"/>
    </source>
</evidence>
<keyword evidence="2" id="KW-1185">Reference proteome</keyword>
<accession>A0AAN5CH20</accession>
<organism evidence="1 2">
    <name type="scientific">Pristionchus mayeri</name>
    <dbReference type="NCBI Taxonomy" id="1317129"/>
    <lineage>
        <taxon>Eukaryota</taxon>
        <taxon>Metazoa</taxon>
        <taxon>Ecdysozoa</taxon>
        <taxon>Nematoda</taxon>
        <taxon>Chromadorea</taxon>
        <taxon>Rhabditida</taxon>
        <taxon>Rhabditina</taxon>
        <taxon>Diplogasteromorpha</taxon>
        <taxon>Diplogasteroidea</taxon>
        <taxon>Neodiplogasteridae</taxon>
        <taxon>Pristionchus</taxon>
    </lineage>
</organism>
<feature type="non-terminal residue" evidence="1">
    <location>
        <position position="73"/>
    </location>
</feature>
<dbReference type="EMBL" id="BTRK01000003">
    <property type="protein sequence ID" value="GMR44357.1"/>
    <property type="molecule type" value="Genomic_DNA"/>
</dbReference>
<gene>
    <name evidence="1" type="ORF">PMAYCL1PPCAC_14552</name>
</gene>
<sequence>AEQAAKFGISAQKHVDTCTDSILNFAKAKSELLGLIENGLSSVGRIVNETEYDLFEMTKAERKTNNTLEQIQT</sequence>
<name>A0AAN5CH20_9BILA</name>
<protein>
    <submittedName>
        <fullName evidence="1">Uncharacterized protein</fullName>
    </submittedName>
</protein>